<dbReference type="CDD" id="cd06171">
    <property type="entry name" value="Sigma70_r4"/>
    <property type="match status" value="1"/>
</dbReference>
<keyword evidence="2" id="KW-0805">Transcription regulation</keyword>
<comment type="similarity">
    <text evidence="1">Belongs to the sigma-70 factor family. ECF subfamily.</text>
</comment>
<dbReference type="Gene3D" id="1.10.10.10">
    <property type="entry name" value="Winged helix-like DNA-binding domain superfamily/Winged helix DNA-binding domain"/>
    <property type="match status" value="1"/>
</dbReference>
<accession>A0ABQ2ML86</accession>
<reference evidence="8" key="1">
    <citation type="journal article" date="2019" name="Int. J. Syst. Evol. Microbiol.">
        <title>The Global Catalogue of Microorganisms (GCM) 10K type strain sequencing project: providing services to taxonomists for standard genome sequencing and annotation.</title>
        <authorList>
            <consortium name="The Broad Institute Genomics Platform"/>
            <consortium name="The Broad Institute Genome Sequencing Center for Infectious Disease"/>
            <person name="Wu L."/>
            <person name="Ma J."/>
        </authorList>
    </citation>
    <scope>NUCLEOTIDE SEQUENCE [LARGE SCALE GENOMIC DNA]</scope>
    <source>
        <strain evidence="8">CGMCC 4.7349</strain>
    </source>
</reference>
<dbReference type="InterPro" id="IPR013249">
    <property type="entry name" value="RNA_pol_sigma70_r4_t2"/>
</dbReference>
<dbReference type="EMBL" id="BMNG01000016">
    <property type="protein sequence ID" value="GGO54598.1"/>
    <property type="molecule type" value="Genomic_DNA"/>
</dbReference>
<feature type="domain" description="RNA polymerase sigma factor 70 region 4 type 2" evidence="6">
    <location>
        <begin position="139"/>
        <end position="191"/>
    </location>
</feature>
<dbReference type="InterPro" id="IPR013325">
    <property type="entry name" value="RNA_pol_sigma_r2"/>
</dbReference>
<evidence type="ECO:0000256" key="3">
    <source>
        <dbReference type="ARBA" id="ARBA00023082"/>
    </source>
</evidence>
<comment type="caution">
    <text evidence="7">The sequence shown here is derived from an EMBL/GenBank/DDBJ whole genome shotgun (WGS) entry which is preliminary data.</text>
</comment>
<dbReference type="SUPFAM" id="SSF88659">
    <property type="entry name" value="Sigma3 and sigma4 domains of RNA polymerase sigma factors"/>
    <property type="match status" value="1"/>
</dbReference>
<dbReference type="NCBIfam" id="TIGR02937">
    <property type="entry name" value="sigma70-ECF"/>
    <property type="match status" value="1"/>
</dbReference>
<evidence type="ECO:0000313" key="7">
    <source>
        <dbReference type="EMBL" id="GGO54598.1"/>
    </source>
</evidence>
<feature type="domain" description="RNA polymerase sigma-70 region 2" evidence="5">
    <location>
        <begin position="36"/>
        <end position="107"/>
    </location>
</feature>
<evidence type="ECO:0000256" key="1">
    <source>
        <dbReference type="ARBA" id="ARBA00010641"/>
    </source>
</evidence>
<dbReference type="Pfam" id="PF08281">
    <property type="entry name" value="Sigma70_r4_2"/>
    <property type="match status" value="1"/>
</dbReference>
<evidence type="ECO:0000256" key="2">
    <source>
        <dbReference type="ARBA" id="ARBA00023015"/>
    </source>
</evidence>
<keyword evidence="7" id="KW-0240">DNA-directed RNA polymerase</keyword>
<dbReference type="InterPro" id="IPR039425">
    <property type="entry name" value="RNA_pol_sigma-70-like"/>
</dbReference>
<gene>
    <name evidence="7" type="primary">rpoE</name>
    <name evidence="7" type="ORF">GCM10012286_64740</name>
</gene>
<evidence type="ECO:0000259" key="5">
    <source>
        <dbReference type="Pfam" id="PF04542"/>
    </source>
</evidence>
<proteinExistence type="inferred from homology"/>
<dbReference type="SUPFAM" id="SSF88946">
    <property type="entry name" value="Sigma2 domain of RNA polymerase sigma factors"/>
    <property type="match status" value="1"/>
</dbReference>
<keyword evidence="8" id="KW-1185">Reference proteome</keyword>
<evidence type="ECO:0000259" key="6">
    <source>
        <dbReference type="Pfam" id="PF08281"/>
    </source>
</evidence>
<dbReference type="PANTHER" id="PTHR43133">
    <property type="entry name" value="RNA POLYMERASE ECF-TYPE SIGMA FACTO"/>
    <property type="match status" value="1"/>
</dbReference>
<dbReference type="Gene3D" id="1.10.1740.10">
    <property type="match status" value="1"/>
</dbReference>
<dbReference type="PANTHER" id="PTHR43133:SF25">
    <property type="entry name" value="RNA POLYMERASE SIGMA FACTOR RFAY-RELATED"/>
    <property type="match status" value="1"/>
</dbReference>
<name>A0ABQ2ML86_9ACTN</name>
<dbReference type="Pfam" id="PF04542">
    <property type="entry name" value="Sigma70_r2"/>
    <property type="match status" value="1"/>
</dbReference>
<dbReference type="RefSeq" id="WP_189176651.1">
    <property type="nucleotide sequence ID" value="NZ_BMNG01000016.1"/>
</dbReference>
<dbReference type="InterPro" id="IPR014284">
    <property type="entry name" value="RNA_pol_sigma-70_dom"/>
</dbReference>
<dbReference type="InterPro" id="IPR036388">
    <property type="entry name" value="WH-like_DNA-bd_sf"/>
</dbReference>
<dbReference type="InterPro" id="IPR013324">
    <property type="entry name" value="RNA_pol_sigma_r3/r4-like"/>
</dbReference>
<dbReference type="InterPro" id="IPR007627">
    <property type="entry name" value="RNA_pol_sigma70_r2"/>
</dbReference>
<organism evidence="7 8">
    <name type="scientific">Streptomyces lasiicapitis</name>
    <dbReference type="NCBI Taxonomy" id="1923961"/>
    <lineage>
        <taxon>Bacteria</taxon>
        <taxon>Bacillati</taxon>
        <taxon>Actinomycetota</taxon>
        <taxon>Actinomycetes</taxon>
        <taxon>Kitasatosporales</taxon>
        <taxon>Streptomycetaceae</taxon>
        <taxon>Streptomyces</taxon>
    </lineage>
</organism>
<protein>
    <submittedName>
        <fullName evidence="7">DNA-directed RNA polymerase sigma-70 factor</fullName>
    </submittedName>
</protein>
<evidence type="ECO:0000313" key="8">
    <source>
        <dbReference type="Proteomes" id="UP000656881"/>
    </source>
</evidence>
<dbReference type="Proteomes" id="UP000656881">
    <property type="component" value="Unassembled WGS sequence"/>
</dbReference>
<keyword evidence="4" id="KW-0804">Transcription</keyword>
<sequence>MTVVPGVGIGTARADAESDASVIARSRDEPEVFAALFDRHADAVHRYAARRLGGEVADDLVAETFTTAFQQRHRYDPARGAGADARPWLFGIATNLVSRHRRAEARRFKAMARVPALADHDEPLADRAADRVVARAVGRELAAALAALPARHRDVLLLVAWGDLSYEEAAQALGIPVGTVRSRLHRARSKLREAWGGSNPTALREVSDHA</sequence>
<dbReference type="GO" id="GO:0000428">
    <property type="term" value="C:DNA-directed RNA polymerase complex"/>
    <property type="evidence" value="ECO:0007669"/>
    <property type="project" value="UniProtKB-KW"/>
</dbReference>
<evidence type="ECO:0000256" key="4">
    <source>
        <dbReference type="ARBA" id="ARBA00023163"/>
    </source>
</evidence>
<keyword evidence="3" id="KW-0731">Sigma factor</keyword>